<keyword evidence="3" id="KW-1185">Reference proteome</keyword>
<proteinExistence type="predicted"/>
<dbReference type="Proteomes" id="UP001589894">
    <property type="component" value="Unassembled WGS sequence"/>
</dbReference>
<organism evidence="2 3">
    <name type="scientific">Plantactinospora siamensis</name>
    <dbReference type="NCBI Taxonomy" id="555372"/>
    <lineage>
        <taxon>Bacteria</taxon>
        <taxon>Bacillati</taxon>
        <taxon>Actinomycetota</taxon>
        <taxon>Actinomycetes</taxon>
        <taxon>Micromonosporales</taxon>
        <taxon>Micromonosporaceae</taxon>
        <taxon>Plantactinospora</taxon>
    </lineage>
</organism>
<sequence>MVTDLATLTQSADPATTEPPTITIALAVLGSSVVAGLISVILGNTRANATARRERYAQAVRTLVAWAEYPYRIRRRTSDDAVTLTALADRGHTLQEQLAESRAWIAAESRAMSEVFDACLDEINPLVGPACAIAWQQPPIAKSAEMLLGDFGPRGINAIVARMECAIIYRFGLRRLMWRGWVLHRLRRRACLPDTSPTTVE</sequence>
<comment type="caution">
    <text evidence="2">The sequence shown here is derived from an EMBL/GenBank/DDBJ whole genome shotgun (WGS) entry which is preliminary data.</text>
</comment>
<accession>A0ABV6P5F8</accession>
<evidence type="ECO:0008006" key="4">
    <source>
        <dbReference type="Google" id="ProtNLM"/>
    </source>
</evidence>
<keyword evidence="1" id="KW-0472">Membrane</keyword>
<gene>
    <name evidence="2" type="ORF">ACFFHU_29460</name>
</gene>
<keyword evidence="1" id="KW-1133">Transmembrane helix</keyword>
<protein>
    <recommendedName>
        <fullName evidence="4">DUF4760 domain-containing protein</fullName>
    </recommendedName>
</protein>
<evidence type="ECO:0000313" key="3">
    <source>
        <dbReference type="Proteomes" id="UP001589894"/>
    </source>
</evidence>
<evidence type="ECO:0000256" key="1">
    <source>
        <dbReference type="SAM" id="Phobius"/>
    </source>
</evidence>
<name>A0ABV6P5F8_9ACTN</name>
<dbReference type="EMBL" id="JBHLUE010000034">
    <property type="protein sequence ID" value="MFC0568255.1"/>
    <property type="molecule type" value="Genomic_DNA"/>
</dbReference>
<reference evidence="2 3" key="1">
    <citation type="submission" date="2024-09" db="EMBL/GenBank/DDBJ databases">
        <authorList>
            <person name="Sun Q."/>
            <person name="Mori K."/>
        </authorList>
    </citation>
    <scope>NUCLEOTIDE SEQUENCE [LARGE SCALE GENOMIC DNA]</scope>
    <source>
        <strain evidence="2 3">TBRC 2205</strain>
    </source>
</reference>
<dbReference type="RefSeq" id="WP_377343730.1">
    <property type="nucleotide sequence ID" value="NZ_JBHLUE010000034.1"/>
</dbReference>
<keyword evidence="1" id="KW-0812">Transmembrane</keyword>
<feature type="transmembrane region" description="Helical" evidence="1">
    <location>
        <begin position="20"/>
        <end position="43"/>
    </location>
</feature>
<evidence type="ECO:0000313" key="2">
    <source>
        <dbReference type="EMBL" id="MFC0568255.1"/>
    </source>
</evidence>